<accession>A0A4Q4ZEL2</accession>
<gene>
    <name evidence="2" type="ORF">EKO23_10975</name>
</gene>
<organism evidence="2 3">
    <name type="scientific">Nocardioides guangzhouensis</name>
    <dbReference type="NCBI Taxonomy" id="2497878"/>
    <lineage>
        <taxon>Bacteria</taxon>
        <taxon>Bacillati</taxon>
        <taxon>Actinomycetota</taxon>
        <taxon>Actinomycetes</taxon>
        <taxon>Propionibacteriales</taxon>
        <taxon>Nocardioidaceae</taxon>
        <taxon>Nocardioides</taxon>
    </lineage>
</organism>
<feature type="transmembrane region" description="Helical" evidence="1">
    <location>
        <begin position="123"/>
        <end position="141"/>
    </location>
</feature>
<dbReference type="EMBL" id="SDKM01000014">
    <property type="protein sequence ID" value="RYP85831.1"/>
    <property type="molecule type" value="Genomic_DNA"/>
</dbReference>
<dbReference type="AlphaFoldDB" id="A0A4Q4ZEL2"/>
<feature type="transmembrane region" description="Helical" evidence="1">
    <location>
        <begin position="52"/>
        <end position="69"/>
    </location>
</feature>
<proteinExistence type="predicted"/>
<name>A0A4Q4ZEL2_9ACTN</name>
<keyword evidence="1" id="KW-1133">Transmembrane helix</keyword>
<protein>
    <submittedName>
        <fullName evidence="2">Uncharacterized protein</fullName>
    </submittedName>
</protein>
<feature type="transmembrane region" description="Helical" evidence="1">
    <location>
        <begin position="181"/>
        <end position="201"/>
    </location>
</feature>
<dbReference type="Proteomes" id="UP000295198">
    <property type="component" value="Unassembled WGS sequence"/>
</dbReference>
<dbReference type="RefSeq" id="WP_134717158.1">
    <property type="nucleotide sequence ID" value="NZ_SDKM01000014.1"/>
</dbReference>
<evidence type="ECO:0000256" key="1">
    <source>
        <dbReference type="SAM" id="Phobius"/>
    </source>
</evidence>
<reference evidence="2 3" key="1">
    <citation type="submission" date="2019-01" db="EMBL/GenBank/DDBJ databases">
        <title>Nocardioides guangzhouensis sp. nov., an actinobacterium isolated from soil.</title>
        <authorList>
            <person name="Fu Y."/>
            <person name="Cai Y."/>
            <person name="Lin Z."/>
            <person name="Chen P."/>
        </authorList>
    </citation>
    <scope>NUCLEOTIDE SEQUENCE [LARGE SCALE GENOMIC DNA]</scope>
    <source>
        <strain evidence="2 3">130</strain>
    </source>
</reference>
<keyword evidence="3" id="KW-1185">Reference proteome</keyword>
<sequence>MEAHLLDSAAALEVTGLERTAAERAAVAAFGAPEVVADTPAVLDLRSLLRPAVLFAAVGLVAIGVSGLVSEVMGRVWGAGFVAGDLPGATYTPARCAELEEYFPGHGCLSAAARHHWGEVVEYRVAAGVLGLVLLVVWRFLPQRGRLPSGYVAVAGVVVFGLGAAALAVETLDTGTGGWGGVGQWLSAAVVAALVALGYAVRLTGDLRPPRPPAVGRGRTGR</sequence>
<evidence type="ECO:0000313" key="2">
    <source>
        <dbReference type="EMBL" id="RYP85831.1"/>
    </source>
</evidence>
<dbReference type="OrthoDB" id="4964829at2"/>
<keyword evidence="1" id="KW-0812">Transmembrane</keyword>
<keyword evidence="1" id="KW-0472">Membrane</keyword>
<evidence type="ECO:0000313" key="3">
    <source>
        <dbReference type="Proteomes" id="UP000295198"/>
    </source>
</evidence>
<comment type="caution">
    <text evidence="2">The sequence shown here is derived from an EMBL/GenBank/DDBJ whole genome shotgun (WGS) entry which is preliminary data.</text>
</comment>
<feature type="transmembrane region" description="Helical" evidence="1">
    <location>
        <begin position="150"/>
        <end position="169"/>
    </location>
</feature>